<evidence type="ECO:0000313" key="1">
    <source>
        <dbReference type="EMBL" id="EAC0256929.1"/>
    </source>
</evidence>
<comment type="caution">
    <text evidence="3">The sequence shown here is derived from an EMBL/GenBank/DDBJ whole genome shotgun (WGS) entry which is preliminary data.</text>
</comment>
<evidence type="ECO:0000313" key="4">
    <source>
        <dbReference type="EMBL" id="EDH8304404.1"/>
    </source>
</evidence>
<organism evidence="3">
    <name type="scientific">Salmonella enterica subsp. enterica serovar Chester</name>
    <dbReference type="NCBI Taxonomy" id="149386"/>
    <lineage>
        <taxon>Bacteria</taxon>
        <taxon>Pseudomonadati</taxon>
        <taxon>Pseudomonadota</taxon>
        <taxon>Gammaproteobacteria</taxon>
        <taxon>Enterobacterales</taxon>
        <taxon>Enterobacteriaceae</taxon>
        <taxon>Salmonella</taxon>
    </lineage>
</organism>
<dbReference type="Gene3D" id="3.40.1580.10">
    <property type="entry name" value="SMI1/KNR4-like"/>
    <property type="match status" value="1"/>
</dbReference>
<accession>A0A5J1H288</accession>
<proteinExistence type="predicted"/>
<gene>
    <name evidence="4" type="ORF">CB695_23360</name>
    <name evidence="2" type="ORF">DS524_05335</name>
    <name evidence="1" type="ORF">EHE49_09745</name>
    <name evidence="3" type="ORF">GA754_09795</name>
</gene>
<dbReference type="Proteomes" id="UP000839816">
    <property type="component" value="Unassembled WGS sequence"/>
</dbReference>
<name>A0A5J1H288_SALET</name>
<reference evidence="3" key="1">
    <citation type="submission" date="2019-10" db="EMBL/GenBank/DDBJ databases">
        <authorList>
            <person name="Ashton P.M."/>
            <person name="Dallman T."/>
            <person name="Nair S."/>
            <person name="De Pinna E."/>
            <person name="Peters T."/>
            <person name="Grant K."/>
        </authorList>
    </citation>
    <scope>NUCLEOTIDE SEQUENCE</scope>
    <source>
        <strain evidence="2">296838</strain>
        <strain evidence="4">368335</strain>
        <strain evidence="1">634658</strain>
        <strain evidence="3">816209</strain>
    </source>
</reference>
<evidence type="ECO:0000313" key="2">
    <source>
        <dbReference type="EMBL" id="EBR9855247.1"/>
    </source>
</evidence>
<evidence type="ECO:0000313" key="3">
    <source>
        <dbReference type="EMBL" id="EDD2822897.1"/>
    </source>
</evidence>
<evidence type="ECO:0008006" key="5">
    <source>
        <dbReference type="Google" id="ProtNLM"/>
    </source>
</evidence>
<dbReference type="InterPro" id="IPR037883">
    <property type="entry name" value="Knr4/Smi1-like_sf"/>
</dbReference>
<dbReference type="EMBL" id="AAGUAT010000004">
    <property type="protein sequence ID" value="EBR9855247.1"/>
    <property type="molecule type" value="Genomic_DNA"/>
</dbReference>
<dbReference type="AlphaFoldDB" id="A0A5J1H288"/>
<dbReference type="EMBL" id="AAMIYH010000032">
    <property type="protein sequence ID" value="EDH8304404.1"/>
    <property type="molecule type" value="Genomic_DNA"/>
</dbReference>
<dbReference type="EMBL" id="AALTSX010000005">
    <property type="protein sequence ID" value="EDD2822897.1"/>
    <property type="molecule type" value="Genomic_DNA"/>
</dbReference>
<dbReference type="SUPFAM" id="SSF160631">
    <property type="entry name" value="SMI1/KNR4-like"/>
    <property type="match status" value="1"/>
</dbReference>
<sequence length="193" mass="22489">MTIEQSLHKLVNAFKEGKYNMGVIEYSDKELSSPIINPPLSGELLYYYSHLNLKDVPIFSGDLHLQLIENNDLENALDGWRSPDDQSDWRDDYIIFAERHGDVLFCDLRDINSPVYSCRHGAGKITPYKLTNSLSEFIHIYTSIIEVDRVEFNHEINDEDFNQKPEFTLSMKNILEKNLTHDLSNNFFNFFFG</sequence>
<protein>
    <recommendedName>
        <fullName evidence="5">SMI1/KNR4 family protein</fullName>
    </recommendedName>
</protein>
<dbReference type="EMBL" id="AAAGNC010000010">
    <property type="protein sequence ID" value="EAC0256929.1"/>
    <property type="molecule type" value="Genomic_DNA"/>
</dbReference>